<comment type="caution">
    <text evidence="1">The sequence shown here is derived from an EMBL/GenBank/DDBJ whole genome shotgun (WGS) entry which is preliminary data.</text>
</comment>
<dbReference type="EMBL" id="BAAAZX010000016">
    <property type="protein sequence ID" value="GAA4007188.1"/>
    <property type="molecule type" value="Genomic_DNA"/>
</dbReference>
<name>A0ABP7S6A4_9ACTN</name>
<reference evidence="2" key="1">
    <citation type="journal article" date="2019" name="Int. J. Syst. Evol. Microbiol.">
        <title>The Global Catalogue of Microorganisms (GCM) 10K type strain sequencing project: providing services to taxonomists for standard genome sequencing and annotation.</title>
        <authorList>
            <consortium name="The Broad Institute Genomics Platform"/>
            <consortium name="The Broad Institute Genome Sequencing Center for Infectious Disease"/>
            <person name="Wu L."/>
            <person name="Ma J."/>
        </authorList>
    </citation>
    <scope>NUCLEOTIDE SEQUENCE [LARGE SCALE GENOMIC DNA]</scope>
    <source>
        <strain evidence="2">JCM 16924</strain>
    </source>
</reference>
<keyword evidence="2" id="KW-1185">Reference proteome</keyword>
<gene>
    <name evidence="1" type="ORF">GCM10022232_54030</name>
</gene>
<evidence type="ECO:0000313" key="1">
    <source>
        <dbReference type="EMBL" id="GAA4007188.1"/>
    </source>
</evidence>
<organism evidence="1 2">
    <name type="scientific">Streptomyces plumbiresistens</name>
    <dbReference type="NCBI Taxonomy" id="511811"/>
    <lineage>
        <taxon>Bacteria</taxon>
        <taxon>Bacillati</taxon>
        <taxon>Actinomycetota</taxon>
        <taxon>Actinomycetes</taxon>
        <taxon>Kitasatosporales</taxon>
        <taxon>Streptomycetaceae</taxon>
        <taxon>Streptomyces</taxon>
    </lineage>
</organism>
<protein>
    <submittedName>
        <fullName evidence="1">Uncharacterized protein</fullName>
    </submittedName>
</protein>
<dbReference type="Proteomes" id="UP001500456">
    <property type="component" value="Unassembled WGS sequence"/>
</dbReference>
<sequence>MPSRNWKTGARYCSSPSVDRGTRIAAAPKQTRGSAVTTPVATSRVAWPAPSPVKVESPCAPSHNR</sequence>
<proteinExistence type="predicted"/>
<accession>A0ABP7S6A4</accession>
<evidence type="ECO:0000313" key="2">
    <source>
        <dbReference type="Proteomes" id="UP001500456"/>
    </source>
</evidence>